<gene>
    <name evidence="1" type="ORF">NDU88_000684</name>
</gene>
<sequence>MMLVLVDDINVKTRYGTVNFVVVDWIDILETQTFTVEKTPLDVKGSHAAFLLQTYDIVKFLIAEKCWFAVDTA</sequence>
<dbReference type="EMBL" id="JANPWB010000008">
    <property type="protein sequence ID" value="KAJ1160182.1"/>
    <property type="molecule type" value="Genomic_DNA"/>
</dbReference>
<accession>A0AAV7S6D0</accession>
<proteinExistence type="predicted"/>
<evidence type="ECO:0000313" key="2">
    <source>
        <dbReference type="Proteomes" id="UP001066276"/>
    </source>
</evidence>
<reference evidence="1" key="1">
    <citation type="journal article" date="2022" name="bioRxiv">
        <title>Sequencing and chromosome-scale assembly of the giantPleurodeles waltlgenome.</title>
        <authorList>
            <person name="Brown T."/>
            <person name="Elewa A."/>
            <person name="Iarovenko S."/>
            <person name="Subramanian E."/>
            <person name="Araus A.J."/>
            <person name="Petzold A."/>
            <person name="Susuki M."/>
            <person name="Suzuki K.-i.T."/>
            <person name="Hayashi T."/>
            <person name="Toyoda A."/>
            <person name="Oliveira C."/>
            <person name="Osipova E."/>
            <person name="Leigh N.D."/>
            <person name="Simon A."/>
            <person name="Yun M.H."/>
        </authorList>
    </citation>
    <scope>NUCLEOTIDE SEQUENCE</scope>
    <source>
        <strain evidence="1">20211129_DDA</strain>
        <tissue evidence="1">Liver</tissue>
    </source>
</reference>
<comment type="caution">
    <text evidence="1">The sequence shown here is derived from an EMBL/GenBank/DDBJ whole genome shotgun (WGS) entry which is preliminary data.</text>
</comment>
<organism evidence="1 2">
    <name type="scientific">Pleurodeles waltl</name>
    <name type="common">Iberian ribbed newt</name>
    <dbReference type="NCBI Taxonomy" id="8319"/>
    <lineage>
        <taxon>Eukaryota</taxon>
        <taxon>Metazoa</taxon>
        <taxon>Chordata</taxon>
        <taxon>Craniata</taxon>
        <taxon>Vertebrata</taxon>
        <taxon>Euteleostomi</taxon>
        <taxon>Amphibia</taxon>
        <taxon>Batrachia</taxon>
        <taxon>Caudata</taxon>
        <taxon>Salamandroidea</taxon>
        <taxon>Salamandridae</taxon>
        <taxon>Pleurodelinae</taxon>
        <taxon>Pleurodeles</taxon>
    </lineage>
</organism>
<keyword evidence="2" id="KW-1185">Reference proteome</keyword>
<evidence type="ECO:0000313" key="1">
    <source>
        <dbReference type="EMBL" id="KAJ1160182.1"/>
    </source>
</evidence>
<dbReference type="Proteomes" id="UP001066276">
    <property type="component" value="Chromosome 4_2"/>
</dbReference>
<protein>
    <submittedName>
        <fullName evidence="1">Uncharacterized protein</fullName>
    </submittedName>
</protein>
<name>A0AAV7S6D0_PLEWA</name>
<dbReference type="AlphaFoldDB" id="A0AAV7S6D0"/>